<keyword evidence="2" id="KW-1185">Reference proteome</keyword>
<name>A0A7R8V381_HERIL</name>
<proteinExistence type="predicted"/>
<dbReference type="Proteomes" id="UP000594454">
    <property type="component" value="Chromosome 6"/>
</dbReference>
<dbReference type="AlphaFoldDB" id="A0A7R8V381"/>
<accession>A0A7R8V381</accession>
<dbReference type="InParanoid" id="A0A7R8V381"/>
<dbReference type="EMBL" id="LR899014">
    <property type="protein sequence ID" value="CAD7092060.1"/>
    <property type="molecule type" value="Genomic_DNA"/>
</dbReference>
<organism evidence="1 2">
    <name type="scientific">Hermetia illucens</name>
    <name type="common">Black soldier fly</name>
    <dbReference type="NCBI Taxonomy" id="343691"/>
    <lineage>
        <taxon>Eukaryota</taxon>
        <taxon>Metazoa</taxon>
        <taxon>Ecdysozoa</taxon>
        <taxon>Arthropoda</taxon>
        <taxon>Hexapoda</taxon>
        <taxon>Insecta</taxon>
        <taxon>Pterygota</taxon>
        <taxon>Neoptera</taxon>
        <taxon>Endopterygota</taxon>
        <taxon>Diptera</taxon>
        <taxon>Brachycera</taxon>
        <taxon>Stratiomyomorpha</taxon>
        <taxon>Stratiomyidae</taxon>
        <taxon>Hermetiinae</taxon>
        <taxon>Hermetia</taxon>
    </lineage>
</organism>
<evidence type="ECO:0000313" key="1">
    <source>
        <dbReference type="EMBL" id="CAD7092060.1"/>
    </source>
</evidence>
<gene>
    <name evidence="1" type="ORF">HERILL_LOCUS14449</name>
</gene>
<sequence length="123" mass="14071">MHAAIPDIPVFMAVLNQRRTTKRLRELTGNIIFLILHNGINFHVITGNSTTIWCFILRTMALSHGNIYFNYKGGDNFRKSSRSSSTILSTTYATGGYKRSFQDLRNLQFLERKRPLLSLNPPP</sequence>
<reference evidence="1 2" key="1">
    <citation type="submission" date="2020-11" db="EMBL/GenBank/DDBJ databases">
        <authorList>
            <person name="Wallbank WR R."/>
            <person name="Pardo Diaz C."/>
            <person name="Kozak K."/>
            <person name="Martin S."/>
            <person name="Jiggins C."/>
            <person name="Moest M."/>
            <person name="Warren A I."/>
            <person name="Generalovic N T."/>
            <person name="Byers J.R.P. K."/>
            <person name="Montejo-Kovacevich G."/>
            <person name="Yen C E."/>
        </authorList>
    </citation>
    <scope>NUCLEOTIDE SEQUENCE [LARGE SCALE GENOMIC DNA]</scope>
</reference>
<evidence type="ECO:0000313" key="2">
    <source>
        <dbReference type="Proteomes" id="UP000594454"/>
    </source>
</evidence>
<protein>
    <submittedName>
        <fullName evidence="1">Uncharacterized protein</fullName>
    </submittedName>
</protein>